<dbReference type="Pfam" id="PF00072">
    <property type="entry name" value="Response_reg"/>
    <property type="match status" value="1"/>
</dbReference>
<dbReference type="PANTHER" id="PTHR45526:SF1">
    <property type="entry name" value="TRANSCRIPTIONAL REGULATORY PROTEIN DCUR-RELATED"/>
    <property type="match status" value="1"/>
</dbReference>
<dbReference type="EMBL" id="WWEQ01000037">
    <property type="protein sequence ID" value="MYM20146.1"/>
    <property type="molecule type" value="Genomic_DNA"/>
</dbReference>
<dbReference type="AlphaFoldDB" id="A0A6N9H8R8"/>
<dbReference type="InterPro" id="IPR036388">
    <property type="entry name" value="WH-like_DNA-bd_sf"/>
</dbReference>
<evidence type="ECO:0000313" key="12">
    <source>
        <dbReference type="EMBL" id="MYM20146.1"/>
    </source>
</evidence>
<dbReference type="PIRSF" id="PIRSF006171">
    <property type="entry name" value="RR_citrat_malat"/>
    <property type="match status" value="1"/>
</dbReference>
<dbReference type="GO" id="GO:0003700">
    <property type="term" value="F:DNA-binding transcription factor activity"/>
    <property type="evidence" value="ECO:0007669"/>
    <property type="project" value="InterPro"/>
</dbReference>
<dbReference type="InterPro" id="IPR051271">
    <property type="entry name" value="2C-system_Tx_regulators"/>
</dbReference>
<dbReference type="InterPro" id="IPR011006">
    <property type="entry name" value="CheY-like_superfamily"/>
</dbReference>
<proteinExistence type="predicted"/>
<dbReference type="Gene3D" id="1.10.10.10">
    <property type="entry name" value="Winged helix-like DNA-binding domain superfamily/Winged helix DNA-binding domain"/>
    <property type="match status" value="1"/>
</dbReference>
<keyword evidence="4 9" id="KW-0902">Two-component regulatory system</keyword>
<feature type="modified residue" description="4-aspartylphosphate" evidence="10">
    <location>
        <position position="79"/>
    </location>
</feature>
<evidence type="ECO:0000256" key="6">
    <source>
        <dbReference type="ARBA" id="ARBA00023125"/>
    </source>
</evidence>
<keyword evidence="2 9" id="KW-0963">Cytoplasm</keyword>
<dbReference type="GO" id="GO:0000156">
    <property type="term" value="F:phosphorelay response regulator activity"/>
    <property type="evidence" value="ECO:0007669"/>
    <property type="project" value="TreeGrafter"/>
</dbReference>
<keyword evidence="5 9" id="KW-0805">Transcription regulation</keyword>
<accession>A0A6N9H8R8</accession>
<name>A0A6N9H8R8_9MICO</name>
<dbReference type="RefSeq" id="WP_160953568.1">
    <property type="nucleotide sequence ID" value="NZ_WWEQ01000037.1"/>
</dbReference>
<dbReference type="SUPFAM" id="SSF46785">
    <property type="entry name" value="Winged helix' DNA-binding domain"/>
    <property type="match status" value="1"/>
</dbReference>
<feature type="domain" description="Response regulatory" evidence="11">
    <location>
        <begin position="21"/>
        <end position="144"/>
    </location>
</feature>
<evidence type="ECO:0000256" key="1">
    <source>
        <dbReference type="ARBA" id="ARBA00004496"/>
    </source>
</evidence>
<dbReference type="PANTHER" id="PTHR45526">
    <property type="entry name" value="TRANSCRIPTIONAL REGULATORY PROTEIN DPIA"/>
    <property type="match status" value="1"/>
</dbReference>
<comment type="caution">
    <text evidence="12">The sequence shown here is derived from an EMBL/GenBank/DDBJ whole genome shotgun (WGS) entry which is preliminary data.</text>
</comment>
<keyword evidence="7 9" id="KW-0010">Activator</keyword>
<keyword evidence="13" id="KW-1185">Reference proteome</keyword>
<evidence type="ECO:0000313" key="13">
    <source>
        <dbReference type="Proteomes" id="UP000469215"/>
    </source>
</evidence>
<protein>
    <recommendedName>
        <fullName evidence="9">Transcriptional regulatory protein</fullName>
    </recommendedName>
</protein>
<evidence type="ECO:0000256" key="7">
    <source>
        <dbReference type="ARBA" id="ARBA00023159"/>
    </source>
</evidence>
<gene>
    <name evidence="12" type="ORF">GSY69_09240</name>
</gene>
<keyword evidence="8 9" id="KW-0804">Transcription</keyword>
<keyword evidence="6 9" id="KW-0238">DNA-binding</keyword>
<dbReference type="GO" id="GO:0005737">
    <property type="term" value="C:cytoplasm"/>
    <property type="evidence" value="ECO:0007669"/>
    <property type="project" value="UniProtKB-SubCell"/>
</dbReference>
<dbReference type="InterPro" id="IPR036390">
    <property type="entry name" value="WH_DNA-bd_sf"/>
</dbReference>
<reference evidence="12 13" key="1">
    <citation type="submission" date="2020-01" db="EMBL/GenBank/DDBJ databases">
        <authorList>
            <person name="Deng T."/>
        </authorList>
    </citation>
    <scope>NUCLEOTIDE SEQUENCE [LARGE SCALE GENOMIC DNA]</scope>
    <source>
        <strain evidence="12 13">5221</strain>
    </source>
</reference>
<evidence type="ECO:0000256" key="10">
    <source>
        <dbReference type="PROSITE-ProRule" id="PRU00169"/>
    </source>
</evidence>
<evidence type="ECO:0000256" key="2">
    <source>
        <dbReference type="ARBA" id="ARBA00022490"/>
    </source>
</evidence>
<evidence type="ECO:0000259" key="11">
    <source>
        <dbReference type="PROSITE" id="PS50110"/>
    </source>
</evidence>
<dbReference type="InterPro" id="IPR001789">
    <property type="entry name" value="Sig_transdc_resp-reg_receiver"/>
</dbReference>
<dbReference type="InterPro" id="IPR024187">
    <property type="entry name" value="Sig_transdc_resp-reg_cit/mal"/>
</dbReference>
<comment type="subcellular location">
    <subcellularLocation>
        <location evidence="1 9">Cytoplasm</location>
    </subcellularLocation>
</comment>
<dbReference type="SUPFAM" id="SSF52172">
    <property type="entry name" value="CheY-like"/>
    <property type="match status" value="1"/>
</dbReference>
<dbReference type="Gene3D" id="3.40.50.2300">
    <property type="match status" value="1"/>
</dbReference>
<evidence type="ECO:0000256" key="3">
    <source>
        <dbReference type="ARBA" id="ARBA00022553"/>
    </source>
</evidence>
<keyword evidence="3 10" id="KW-0597">Phosphoprotein</keyword>
<dbReference type="SMART" id="SM00448">
    <property type="entry name" value="REC"/>
    <property type="match status" value="1"/>
</dbReference>
<dbReference type="PROSITE" id="PS50110">
    <property type="entry name" value="RESPONSE_REGULATORY"/>
    <property type="match status" value="1"/>
</dbReference>
<dbReference type="Proteomes" id="UP000469215">
    <property type="component" value="Unassembled WGS sequence"/>
</dbReference>
<sequence length="262" mass="27379">MTDSSEPGPGSGAARGCADVGVLVVEDEAIAAQAHAEYVRRVDGFSVLGIAKNASQALAAMTGQIAGLEARRIDLLLLDMNLGDGHGVTLMRALRARRIRVDVIAVTASRDMKVVQDALSLGVVQYVIKPFTFPVFKSKLEAYLEFRQRFEPSPAGEDMTQTEVDAVLAALAAAPPKQAPKGVPEAMHCQLVAAIETGGALSAAEAGETVGVSRVTARRYLESMADAGVLSRQPRYGAAGRPVLEYSLAERGPGRGPGAAPA</sequence>
<evidence type="ECO:0000256" key="9">
    <source>
        <dbReference type="PIRNR" id="PIRNR006171"/>
    </source>
</evidence>
<evidence type="ECO:0000256" key="4">
    <source>
        <dbReference type="ARBA" id="ARBA00023012"/>
    </source>
</evidence>
<organism evidence="12 13">
    <name type="scientific">Brevibacterium rongguiense</name>
    <dbReference type="NCBI Taxonomy" id="2695267"/>
    <lineage>
        <taxon>Bacteria</taxon>
        <taxon>Bacillati</taxon>
        <taxon>Actinomycetota</taxon>
        <taxon>Actinomycetes</taxon>
        <taxon>Micrococcales</taxon>
        <taxon>Brevibacteriaceae</taxon>
        <taxon>Brevibacterium</taxon>
    </lineage>
</organism>
<evidence type="ECO:0000256" key="5">
    <source>
        <dbReference type="ARBA" id="ARBA00023015"/>
    </source>
</evidence>
<evidence type="ECO:0000256" key="8">
    <source>
        <dbReference type="ARBA" id="ARBA00023163"/>
    </source>
</evidence>
<dbReference type="GO" id="GO:0003677">
    <property type="term" value="F:DNA binding"/>
    <property type="evidence" value="ECO:0007669"/>
    <property type="project" value="UniProtKB-KW"/>
</dbReference>